<dbReference type="InterPro" id="IPR016093">
    <property type="entry name" value="MIR_motif"/>
</dbReference>
<feature type="domain" description="MIR" evidence="4">
    <location>
        <begin position="129"/>
        <end position="184"/>
    </location>
</feature>
<keyword evidence="3" id="KW-0812">Transmembrane</keyword>
<dbReference type="Gene3D" id="2.80.10.50">
    <property type="match status" value="1"/>
</dbReference>
<feature type="domain" description="MIR" evidence="4">
    <location>
        <begin position="185"/>
        <end position="239"/>
    </location>
</feature>
<reference evidence="5 6" key="1">
    <citation type="submission" date="2022-05" db="EMBL/GenBank/DDBJ databases">
        <authorList>
            <consortium name="Genoscope - CEA"/>
            <person name="William W."/>
        </authorList>
    </citation>
    <scope>NUCLEOTIDE SEQUENCE [LARGE SCALE GENOMIC DNA]</scope>
</reference>
<dbReference type="Proteomes" id="UP001159427">
    <property type="component" value="Unassembled WGS sequence"/>
</dbReference>
<dbReference type="InterPro" id="IPR036300">
    <property type="entry name" value="MIR_dom_sf"/>
</dbReference>
<organism evidence="5 6">
    <name type="scientific">Porites evermanni</name>
    <dbReference type="NCBI Taxonomy" id="104178"/>
    <lineage>
        <taxon>Eukaryota</taxon>
        <taxon>Metazoa</taxon>
        <taxon>Cnidaria</taxon>
        <taxon>Anthozoa</taxon>
        <taxon>Hexacorallia</taxon>
        <taxon>Scleractinia</taxon>
        <taxon>Fungiina</taxon>
        <taxon>Poritidae</taxon>
        <taxon>Porites</taxon>
    </lineage>
</organism>
<dbReference type="SUPFAM" id="SSF82109">
    <property type="entry name" value="MIR domain"/>
    <property type="match status" value="1"/>
</dbReference>
<keyword evidence="2" id="KW-0677">Repeat</keyword>
<evidence type="ECO:0000313" key="6">
    <source>
        <dbReference type="Proteomes" id="UP001159427"/>
    </source>
</evidence>
<accession>A0ABN8SVS6</accession>
<keyword evidence="3" id="KW-1133">Transmembrane helix</keyword>
<protein>
    <recommendedName>
        <fullName evidence="4">MIR domain-containing protein</fullName>
    </recommendedName>
</protein>
<keyword evidence="1" id="KW-0732">Signal</keyword>
<dbReference type="PROSITE" id="PS50919">
    <property type="entry name" value="MIR"/>
    <property type="match status" value="3"/>
</dbReference>
<proteinExistence type="predicted"/>
<feature type="domain" description="MIR" evidence="4">
    <location>
        <begin position="67"/>
        <end position="121"/>
    </location>
</feature>
<comment type="caution">
    <text evidence="5">The sequence shown here is derived from an EMBL/GenBank/DDBJ whole genome shotgun (WGS) entry which is preliminary data.</text>
</comment>
<dbReference type="Pfam" id="PF02815">
    <property type="entry name" value="MIR"/>
    <property type="match status" value="1"/>
</dbReference>
<keyword evidence="6" id="KW-1185">Reference proteome</keyword>
<sequence>MKTRQRQEKPVRSLHVLFNFKMAVTPDRTLRLLQITRTYTIVKYAYLFITIISVLSSRTIAESTKDFKYVTCGSVLKLLNPKHNVRLHSHEVKYGSGSGQQSVTGVDNADDGNSYWVVRGKTDAPCKRGNPVKCGSTLRLQHLATKRNLHSHYFQSPISHNQEVSAFGENGQGDEGDHWSVVCGTKFWERQDKVRFKHSATKVYLHITGDQFGRPIHGQREVSGYSYPETGNEWKAMEGIYVKPTSD</sequence>
<evidence type="ECO:0000313" key="5">
    <source>
        <dbReference type="EMBL" id="CAH3195250.1"/>
    </source>
</evidence>
<dbReference type="CDD" id="cd23293">
    <property type="entry name" value="beta-trefoil_MIR_SDF2_meta"/>
    <property type="match status" value="1"/>
</dbReference>
<evidence type="ECO:0000256" key="1">
    <source>
        <dbReference type="ARBA" id="ARBA00022729"/>
    </source>
</evidence>
<keyword evidence="3" id="KW-0472">Membrane</keyword>
<evidence type="ECO:0000256" key="3">
    <source>
        <dbReference type="SAM" id="Phobius"/>
    </source>
</evidence>
<dbReference type="PANTHER" id="PTHR46809">
    <property type="entry name" value="STROMAL CELL-DERIVED FACTOR 2-LIKE PROTEIN"/>
    <property type="match status" value="1"/>
</dbReference>
<evidence type="ECO:0000256" key="2">
    <source>
        <dbReference type="ARBA" id="ARBA00022737"/>
    </source>
</evidence>
<dbReference type="PANTHER" id="PTHR46809:SF2">
    <property type="entry name" value="GH21273P"/>
    <property type="match status" value="1"/>
</dbReference>
<feature type="transmembrane region" description="Helical" evidence="3">
    <location>
        <begin position="41"/>
        <end position="61"/>
    </location>
</feature>
<gene>
    <name evidence="5" type="ORF">PEVE_00029762</name>
</gene>
<name>A0ABN8SVS6_9CNID</name>
<dbReference type="SMART" id="SM00472">
    <property type="entry name" value="MIR"/>
    <property type="match status" value="3"/>
</dbReference>
<evidence type="ECO:0000259" key="4">
    <source>
        <dbReference type="PROSITE" id="PS50919"/>
    </source>
</evidence>
<dbReference type="EMBL" id="CALNXI010004189">
    <property type="protein sequence ID" value="CAH3195250.1"/>
    <property type="molecule type" value="Genomic_DNA"/>
</dbReference>